<dbReference type="Ensembl" id="ENSPEMT00000038525.1">
    <property type="protein sequence ID" value="ENSPEMP00000028934.1"/>
    <property type="gene ID" value="ENSPEMG00000014367.2"/>
</dbReference>
<keyword evidence="3" id="KW-1185">Reference proteome</keyword>
<feature type="region of interest" description="Disordered" evidence="1">
    <location>
        <begin position="32"/>
        <end position="71"/>
    </location>
</feature>
<reference evidence="2" key="2">
    <citation type="submission" date="2025-08" db="UniProtKB">
        <authorList>
            <consortium name="Ensembl"/>
        </authorList>
    </citation>
    <scope>IDENTIFICATION</scope>
</reference>
<dbReference type="GeneTree" id="ENSGT00390000003020"/>
<organism evidence="2 3">
    <name type="scientific">Peromyscus maniculatus bairdii</name>
    <name type="common">Prairie deer mouse</name>
    <dbReference type="NCBI Taxonomy" id="230844"/>
    <lineage>
        <taxon>Eukaryota</taxon>
        <taxon>Metazoa</taxon>
        <taxon>Chordata</taxon>
        <taxon>Craniata</taxon>
        <taxon>Vertebrata</taxon>
        <taxon>Euteleostomi</taxon>
        <taxon>Mammalia</taxon>
        <taxon>Eutheria</taxon>
        <taxon>Euarchontoglires</taxon>
        <taxon>Glires</taxon>
        <taxon>Rodentia</taxon>
        <taxon>Myomorpha</taxon>
        <taxon>Muroidea</taxon>
        <taxon>Cricetidae</taxon>
        <taxon>Neotominae</taxon>
        <taxon>Peromyscus</taxon>
    </lineage>
</organism>
<evidence type="ECO:0000256" key="1">
    <source>
        <dbReference type="SAM" id="MobiDB-lite"/>
    </source>
</evidence>
<sequence length="71" mass="7635">MAGPVKDREAFQRLSFLYQGPLGEEDALSRLLLSPHPGPHLHPAPETQKGTALDGTDLPDMPAQPAVPQPQ</sequence>
<reference evidence="2 3" key="1">
    <citation type="submission" date="2018-10" db="EMBL/GenBank/DDBJ databases">
        <title>Improved assembly of the deer mouse Peromyscus maniculatus genome.</title>
        <authorList>
            <person name="Lassance J.-M."/>
            <person name="Hoekstra H.E."/>
        </authorList>
    </citation>
    <scope>NUCLEOTIDE SEQUENCE [LARGE SCALE GENOMIC DNA]</scope>
</reference>
<evidence type="ECO:0000313" key="2">
    <source>
        <dbReference type="Ensembl" id="ENSPEMP00000028934.1"/>
    </source>
</evidence>
<protein>
    <submittedName>
        <fullName evidence="2">Ribonuclease P 21 subunit</fullName>
    </submittedName>
</protein>
<evidence type="ECO:0000313" key="3">
    <source>
        <dbReference type="Proteomes" id="UP000694547"/>
    </source>
</evidence>
<dbReference type="AlphaFoldDB" id="A0A8C8UGG5"/>
<reference evidence="2" key="3">
    <citation type="submission" date="2025-09" db="UniProtKB">
        <authorList>
            <consortium name="Ensembl"/>
        </authorList>
    </citation>
    <scope>IDENTIFICATION</scope>
</reference>
<dbReference type="Proteomes" id="UP000694547">
    <property type="component" value="Chromosome 21"/>
</dbReference>
<name>A0A8C8UGG5_PERMB</name>
<accession>A0A8C8UGG5</accession>
<proteinExistence type="predicted"/>